<evidence type="ECO:0000313" key="1">
    <source>
        <dbReference type="EMBL" id="PIO24783.1"/>
    </source>
</evidence>
<dbReference type="PANTHER" id="PTHR45949">
    <property type="entry name" value="SORTING NEXIN-4"/>
    <property type="match status" value="1"/>
</dbReference>
<evidence type="ECO:0000313" key="2">
    <source>
        <dbReference type="Proteomes" id="UP000228934"/>
    </source>
</evidence>
<dbReference type="GO" id="GO:0032456">
    <property type="term" value="P:endocytic recycling"/>
    <property type="evidence" value="ECO:0007669"/>
    <property type="project" value="TreeGrafter"/>
</dbReference>
<feature type="non-terminal residue" evidence="1">
    <location>
        <position position="56"/>
    </location>
</feature>
<organism evidence="1 2">
    <name type="scientific">Aquarana catesbeiana</name>
    <name type="common">American bullfrog</name>
    <name type="synonym">Rana catesbeiana</name>
    <dbReference type="NCBI Taxonomy" id="8400"/>
    <lineage>
        <taxon>Eukaryota</taxon>
        <taxon>Metazoa</taxon>
        <taxon>Chordata</taxon>
        <taxon>Craniata</taxon>
        <taxon>Vertebrata</taxon>
        <taxon>Euteleostomi</taxon>
        <taxon>Amphibia</taxon>
        <taxon>Batrachia</taxon>
        <taxon>Anura</taxon>
        <taxon>Neobatrachia</taxon>
        <taxon>Ranoidea</taxon>
        <taxon>Ranidae</taxon>
        <taxon>Aquarana</taxon>
    </lineage>
</organism>
<sequence length="56" mass="6785">MDPKKVPTEVEKCQDKVECFNADLKADMDRWQNNKRQDFRQLLMGMADKNIQYYEK</sequence>
<protein>
    <recommendedName>
        <fullName evidence="3">Sorting nexin/Vps5-like C-terminal domain-containing protein</fullName>
    </recommendedName>
</protein>
<dbReference type="AlphaFoldDB" id="A0A2G9RC44"/>
<dbReference type="GO" id="GO:0061709">
    <property type="term" value="P:reticulophagy"/>
    <property type="evidence" value="ECO:0007669"/>
    <property type="project" value="TreeGrafter"/>
</dbReference>
<dbReference type="EMBL" id="KV956840">
    <property type="protein sequence ID" value="PIO24783.1"/>
    <property type="molecule type" value="Genomic_DNA"/>
</dbReference>
<keyword evidence="2" id="KW-1185">Reference proteome</keyword>
<dbReference type="Proteomes" id="UP000228934">
    <property type="component" value="Unassembled WGS sequence"/>
</dbReference>
<proteinExistence type="predicted"/>
<gene>
    <name evidence="1" type="ORF">AB205_0082900</name>
</gene>
<dbReference type="PANTHER" id="PTHR45949:SF1">
    <property type="entry name" value="SORTING NEXIN-30"/>
    <property type="match status" value="1"/>
</dbReference>
<dbReference type="GO" id="GO:0015031">
    <property type="term" value="P:protein transport"/>
    <property type="evidence" value="ECO:0007669"/>
    <property type="project" value="TreeGrafter"/>
</dbReference>
<dbReference type="GO" id="GO:0000422">
    <property type="term" value="P:autophagy of mitochondrion"/>
    <property type="evidence" value="ECO:0007669"/>
    <property type="project" value="TreeGrafter"/>
</dbReference>
<evidence type="ECO:0008006" key="3">
    <source>
        <dbReference type="Google" id="ProtNLM"/>
    </source>
</evidence>
<name>A0A2G9RC44_AQUCT</name>
<dbReference type="GO" id="GO:0000407">
    <property type="term" value="C:phagophore assembly site"/>
    <property type="evidence" value="ECO:0007669"/>
    <property type="project" value="TreeGrafter"/>
</dbReference>
<dbReference type="GO" id="GO:0034727">
    <property type="term" value="P:piecemeal microautophagy of the nucleus"/>
    <property type="evidence" value="ECO:0007669"/>
    <property type="project" value="TreeGrafter"/>
</dbReference>
<accession>A0A2G9RC44</accession>
<dbReference type="OrthoDB" id="205639at2759"/>
<dbReference type="InterPro" id="IPR027267">
    <property type="entry name" value="AH/BAR_dom_sf"/>
</dbReference>
<dbReference type="GO" id="GO:0005769">
    <property type="term" value="C:early endosome"/>
    <property type="evidence" value="ECO:0007669"/>
    <property type="project" value="TreeGrafter"/>
</dbReference>
<reference evidence="2" key="1">
    <citation type="journal article" date="2017" name="Nat. Commun.">
        <title>The North American bullfrog draft genome provides insight into hormonal regulation of long noncoding RNA.</title>
        <authorList>
            <person name="Hammond S.A."/>
            <person name="Warren R.L."/>
            <person name="Vandervalk B.P."/>
            <person name="Kucuk E."/>
            <person name="Khan H."/>
            <person name="Gibb E.A."/>
            <person name="Pandoh P."/>
            <person name="Kirk H."/>
            <person name="Zhao Y."/>
            <person name="Jones M."/>
            <person name="Mungall A.J."/>
            <person name="Coope R."/>
            <person name="Pleasance S."/>
            <person name="Moore R.A."/>
            <person name="Holt R.A."/>
            <person name="Round J.M."/>
            <person name="Ohora S."/>
            <person name="Walle B.V."/>
            <person name="Veldhoen N."/>
            <person name="Helbing C.C."/>
            <person name="Birol I."/>
        </authorList>
    </citation>
    <scope>NUCLEOTIDE SEQUENCE [LARGE SCALE GENOMIC DNA]</scope>
</reference>
<dbReference type="Gene3D" id="1.20.1270.60">
    <property type="entry name" value="Arfaptin homology (AH) domain/BAR domain"/>
    <property type="match status" value="1"/>
</dbReference>